<dbReference type="OrthoDB" id="2036951at2"/>
<feature type="region of interest" description="Disordered" evidence="1">
    <location>
        <begin position="638"/>
        <end position="673"/>
    </location>
</feature>
<sequence length="786" mass="85653">MKKSYKVVSLALAGALVASSFASFSVHAEDDVVAEATQAESLLEAEAGQDTADAEAAADNTLQTRTIETGSEEAAEPETETGKEDNSEKADIEVADAEIEDENKTEENTAEESTETVTEATDSESKETVSSEEPAEEAPVESGITETVVIPENAEAIKLEGESELVVPEVELPAEETSEEGLLEDEELELLEAKDDEDFNEDGLSDLKTKLLCDGTILTRDGKRAFGNLSYEEVQSKDDLDGDGLLNGAEVVIEKDGDTEYAVLKSDPCKLDTDGDGIYDADDTAPWERGLEGGVLGSVRLVARHDDSTGDPTHGHVYIVYTSYVNNLEITIDKLYGYYVANPDYKEILDAACDNPDGSVVSWRSTADEITEANEPERAAAAQELYIEQNHEKLTSGTVVLNRGDYISIGNYGMASIQERLEQNYIPAAMKIFGNDYQKLADFWNAATGKNADEEYVREHQAEILAILQKDGMLFVDYVVNGTTDGGVWINRELFNQKYAYDQGPNEVIEREATAADLNVMLSSFAANSYFNLFTHNCSTVGSTAWNDTYGYERDENGQIVKDENGAAVKTEYYVHASYETQIGKFDFPMLVKNSIKSMAALPGYIGQMTYVTGKKLVNTINEAVKSFDVSKLFGKKAKTEETKPAQTEEIKSQSTSKSSSSSSGSATSTPANFERVVTVLTSTAGTEDLNTSDDTAAKPVKTKITRVAAVETEAEEEVVEEAEKEIVQESSLQEEEEEADETTIQDEETPVAIEKSHTPIWVWLVVAVAAAFAGAGVFVFVRKKN</sequence>
<feature type="compositionally biased region" description="Acidic residues" evidence="1">
    <location>
        <begin position="93"/>
        <end position="114"/>
    </location>
</feature>
<feature type="transmembrane region" description="Helical" evidence="2">
    <location>
        <begin position="761"/>
        <end position="782"/>
    </location>
</feature>
<dbReference type="Proteomes" id="UP000327030">
    <property type="component" value="Chromosome 1"/>
</dbReference>
<organism evidence="4 5">
    <name type="scientific">Pseudobutyrivibrio xylanivorans</name>
    <dbReference type="NCBI Taxonomy" id="185007"/>
    <lineage>
        <taxon>Bacteria</taxon>
        <taxon>Bacillati</taxon>
        <taxon>Bacillota</taxon>
        <taxon>Clostridia</taxon>
        <taxon>Lachnospirales</taxon>
        <taxon>Lachnospiraceae</taxon>
        <taxon>Pseudobutyrivibrio</taxon>
    </lineage>
</organism>
<dbReference type="AlphaFoldDB" id="A0A5P6VR80"/>
<feature type="compositionally biased region" description="Basic and acidic residues" evidence="1">
    <location>
        <begin position="638"/>
        <end position="652"/>
    </location>
</feature>
<feature type="compositionally biased region" description="Low complexity" evidence="1">
    <location>
        <begin position="653"/>
        <end position="670"/>
    </location>
</feature>
<feature type="region of interest" description="Disordered" evidence="1">
    <location>
        <begin position="45"/>
        <end position="143"/>
    </location>
</feature>
<keyword evidence="2" id="KW-1133">Transmembrane helix</keyword>
<proteinExistence type="predicted"/>
<name>A0A5P6VR80_PSEXY</name>
<dbReference type="InterPro" id="IPR030934">
    <property type="entry name" value="Intein_C"/>
</dbReference>
<keyword evidence="3" id="KW-0732">Signal</keyword>
<protein>
    <submittedName>
        <fullName evidence="4">Uncharacterized protein</fullName>
    </submittedName>
</protein>
<evidence type="ECO:0000256" key="2">
    <source>
        <dbReference type="SAM" id="Phobius"/>
    </source>
</evidence>
<dbReference type="KEGG" id="pxv:FXF36_10140"/>
<evidence type="ECO:0000313" key="4">
    <source>
        <dbReference type="EMBL" id="QFJ55195.1"/>
    </source>
</evidence>
<feature type="compositionally biased region" description="Low complexity" evidence="1">
    <location>
        <begin position="45"/>
        <end position="59"/>
    </location>
</feature>
<feature type="compositionally biased region" description="Acidic residues" evidence="1">
    <location>
        <begin position="713"/>
        <end position="724"/>
    </location>
</feature>
<evidence type="ECO:0000313" key="5">
    <source>
        <dbReference type="Proteomes" id="UP000327030"/>
    </source>
</evidence>
<feature type="signal peptide" evidence="3">
    <location>
        <begin position="1"/>
        <end position="28"/>
    </location>
</feature>
<reference evidence="5" key="1">
    <citation type="submission" date="2019-08" db="EMBL/GenBank/DDBJ databases">
        <title>Complete Genome Sequence of the Polysaccharide-Degrading Rumen Bacterium Pseudobutyrivibrio xylanivorans MA3014.</title>
        <authorList>
            <person name="Palevich N."/>
            <person name="Maclean P.H."/>
            <person name="Kelly W.J."/>
            <person name="Leahy S.C."/>
            <person name="Rakonjac J."/>
            <person name="Attwood G.T."/>
        </authorList>
    </citation>
    <scope>NUCLEOTIDE SEQUENCE [LARGE SCALE GENOMIC DNA]</scope>
    <source>
        <strain evidence="5">MA3014</strain>
    </source>
</reference>
<feature type="chain" id="PRO_5024841154" evidence="3">
    <location>
        <begin position="29"/>
        <end position="786"/>
    </location>
</feature>
<evidence type="ECO:0000256" key="3">
    <source>
        <dbReference type="SAM" id="SignalP"/>
    </source>
</evidence>
<dbReference type="PROSITE" id="PS50818">
    <property type="entry name" value="INTEIN_C_TER"/>
    <property type="match status" value="1"/>
</dbReference>
<feature type="compositionally biased region" description="Basic and acidic residues" evidence="1">
    <location>
        <begin position="80"/>
        <end position="92"/>
    </location>
</feature>
<feature type="compositionally biased region" description="Acidic residues" evidence="1">
    <location>
        <begin position="733"/>
        <end position="749"/>
    </location>
</feature>
<keyword evidence="2" id="KW-0472">Membrane</keyword>
<keyword evidence="2" id="KW-0812">Transmembrane</keyword>
<gene>
    <name evidence="4" type="ORF">FXF36_10140</name>
</gene>
<feature type="region of interest" description="Disordered" evidence="1">
    <location>
        <begin position="713"/>
        <end position="749"/>
    </location>
</feature>
<feature type="compositionally biased region" description="Polar residues" evidence="1">
    <location>
        <begin position="60"/>
        <end position="69"/>
    </location>
</feature>
<dbReference type="EMBL" id="CP043028">
    <property type="protein sequence ID" value="QFJ55195.1"/>
    <property type="molecule type" value="Genomic_DNA"/>
</dbReference>
<feature type="compositionally biased region" description="Acidic residues" evidence="1">
    <location>
        <begin position="70"/>
        <end position="79"/>
    </location>
</feature>
<dbReference type="RefSeq" id="WP_151623751.1">
    <property type="nucleotide sequence ID" value="NZ_CP043028.1"/>
</dbReference>
<accession>A0A5P6VR80</accession>
<evidence type="ECO:0000256" key="1">
    <source>
        <dbReference type="SAM" id="MobiDB-lite"/>
    </source>
</evidence>